<dbReference type="EMBL" id="BNEE01000006">
    <property type="protein sequence ID" value="GHI85838.1"/>
    <property type="molecule type" value="Genomic_DNA"/>
</dbReference>
<proteinExistence type="predicted"/>
<dbReference type="Proteomes" id="UP000600026">
    <property type="component" value="Unassembled WGS sequence"/>
</dbReference>
<dbReference type="AlphaFoldDB" id="A0A919H352"/>
<sequence>MTASPGFGAALGRLLAHRGTGVQELAGRAGVSADEVRAVLARRPPGEALIRALADALDLHAVDLFVLAGVEVPDDTAPLDAEAAAWVPHIVRDAVHLPPTGRSELLRLIRSLPREERSSRFTPKDRTPLAEGPGGRLIRMFRYRNLNRTGLAHALAVVTPTYLSASTYGVIGAGEQELTPRPVTDFAALLGIGAGDLAALTGVRLPERPGPAASEAVDAAALLWAGRGLSAAQARTVAEVARSLRGDPSVEYRINLPGWPAETTDGTPAAS</sequence>
<name>A0A919H352_9ACTN</name>
<dbReference type="InterPro" id="IPR010982">
    <property type="entry name" value="Lambda_DNA-bd_dom_sf"/>
</dbReference>
<dbReference type="OrthoDB" id="3397450at2"/>
<keyword evidence="2" id="KW-1185">Reference proteome</keyword>
<accession>A0A919H352</accession>
<reference evidence="1" key="1">
    <citation type="submission" date="2020-09" db="EMBL/GenBank/DDBJ databases">
        <title>Whole genome shotgun sequence of Streptomyces xanthophaeus NBRC 12829.</title>
        <authorList>
            <person name="Komaki H."/>
            <person name="Tamura T."/>
        </authorList>
    </citation>
    <scope>NUCLEOTIDE SEQUENCE</scope>
    <source>
        <strain evidence="1">NBRC 12829</strain>
    </source>
</reference>
<dbReference type="SUPFAM" id="SSF47413">
    <property type="entry name" value="lambda repressor-like DNA-binding domains"/>
    <property type="match status" value="1"/>
</dbReference>
<protein>
    <recommendedName>
        <fullName evidence="3">HTH cro/C1-type domain-containing protein</fullName>
    </recommendedName>
</protein>
<organism evidence="1 2">
    <name type="scientific">Streptomyces xanthophaeus</name>
    <dbReference type="NCBI Taxonomy" id="67385"/>
    <lineage>
        <taxon>Bacteria</taxon>
        <taxon>Bacillati</taxon>
        <taxon>Actinomycetota</taxon>
        <taxon>Actinomycetes</taxon>
        <taxon>Kitasatosporales</taxon>
        <taxon>Streptomycetaceae</taxon>
        <taxon>Streptomyces</taxon>
    </lineage>
</organism>
<dbReference type="GO" id="GO:0003677">
    <property type="term" value="F:DNA binding"/>
    <property type="evidence" value="ECO:0007669"/>
    <property type="project" value="InterPro"/>
</dbReference>
<evidence type="ECO:0000313" key="2">
    <source>
        <dbReference type="Proteomes" id="UP000600026"/>
    </source>
</evidence>
<evidence type="ECO:0000313" key="1">
    <source>
        <dbReference type="EMBL" id="GHI85838.1"/>
    </source>
</evidence>
<dbReference type="RefSeq" id="WP_051902584.1">
    <property type="nucleotide sequence ID" value="NZ_BNEE01000006.1"/>
</dbReference>
<evidence type="ECO:0008006" key="3">
    <source>
        <dbReference type="Google" id="ProtNLM"/>
    </source>
</evidence>
<gene>
    <name evidence="1" type="ORF">Sxan_32020</name>
</gene>
<comment type="caution">
    <text evidence="1">The sequence shown here is derived from an EMBL/GenBank/DDBJ whole genome shotgun (WGS) entry which is preliminary data.</text>
</comment>